<evidence type="ECO:0000313" key="1">
    <source>
        <dbReference type="EMBL" id="GAA0558372.1"/>
    </source>
</evidence>
<proteinExistence type="predicted"/>
<sequence length="161" mass="18133">MDTLARWIENENTESEYRAIDTLTHPDATTALRFWARRPQDGIRIGRDVPSRAIARLLSHVVVYTPLKDGSDAVVHLAGTGLRMRFGRDITGLKLSQIFVPEDFNVRLAALKDVIGRGEPRLAEVVHRTGDIEVLRLELLTLPVVAPNGQDRWALAFAFYF</sequence>
<accession>A0ABN1E3K1</accession>
<comment type="caution">
    <text evidence="1">The sequence shown here is derived from an EMBL/GenBank/DDBJ whole genome shotgun (WGS) entry which is preliminary data.</text>
</comment>
<protein>
    <recommendedName>
        <fullName evidence="3">PAS domain-containing protein</fullName>
    </recommendedName>
</protein>
<evidence type="ECO:0008006" key="3">
    <source>
        <dbReference type="Google" id="ProtNLM"/>
    </source>
</evidence>
<dbReference type="InterPro" id="IPR009922">
    <property type="entry name" value="DUF1457"/>
</dbReference>
<dbReference type="Proteomes" id="UP001499951">
    <property type="component" value="Unassembled WGS sequence"/>
</dbReference>
<evidence type="ECO:0000313" key="2">
    <source>
        <dbReference type="Proteomes" id="UP001499951"/>
    </source>
</evidence>
<dbReference type="RefSeq" id="WP_166930875.1">
    <property type="nucleotide sequence ID" value="NZ_BAAADD010000001.1"/>
</dbReference>
<reference evidence="1 2" key="1">
    <citation type="journal article" date="2019" name="Int. J. Syst. Evol. Microbiol.">
        <title>The Global Catalogue of Microorganisms (GCM) 10K type strain sequencing project: providing services to taxonomists for standard genome sequencing and annotation.</title>
        <authorList>
            <consortium name="The Broad Institute Genomics Platform"/>
            <consortium name="The Broad Institute Genome Sequencing Center for Infectious Disease"/>
            <person name="Wu L."/>
            <person name="Ma J."/>
        </authorList>
    </citation>
    <scope>NUCLEOTIDE SEQUENCE [LARGE SCALE GENOMIC DNA]</scope>
    <source>
        <strain evidence="1 2">JCM 15089</strain>
    </source>
</reference>
<keyword evidence="2" id="KW-1185">Reference proteome</keyword>
<organism evidence="1 2">
    <name type="scientific">Rhizomicrobium electricum</name>
    <dbReference type="NCBI Taxonomy" id="480070"/>
    <lineage>
        <taxon>Bacteria</taxon>
        <taxon>Pseudomonadati</taxon>
        <taxon>Pseudomonadota</taxon>
        <taxon>Alphaproteobacteria</taxon>
        <taxon>Micropepsales</taxon>
        <taxon>Micropepsaceae</taxon>
        <taxon>Rhizomicrobium</taxon>
    </lineage>
</organism>
<gene>
    <name evidence="1" type="ORF">GCM10008942_03560</name>
</gene>
<dbReference type="Pfam" id="PF07310">
    <property type="entry name" value="PAS_5"/>
    <property type="match status" value="1"/>
</dbReference>
<dbReference type="EMBL" id="BAAADD010000001">
    <property type="protein sequence ID" value="GAA0558372.1"/>
    <property type="molecule type" value="Genomic_DNA"/>
</dbReference>
<name>A0ABN1E3K1_9PROT</name>